<gene>
    <name evidence="2" type="ORF">F511_27456</name>
</gene>
<evidence type="ECO:0000256" key="1">
    <source>
        <dbReference type="SAM" id="MobiDB-lite"/>
    </source>
</evidence>
<sequence>MNSKKLYANAMHERQCNSRRLQPRKGDKEFKQLTTDSAKLNPSTDSNYKTAMNSKKYMLMLCMKDNATAEGYNQERETRNSTADNRFCKEWLVATGLTRYKNIIYDKVDKLADNVTSSQTTLETSIIRLLAGQQHQMTTHLDMVKLQLAKLVEHLKWVGDAKKGEGGQSRPVDGSSRPGGEGPSGGQCSIRGRGPSPRGGRGPSPGRYRPGDDSEINGASGFEVECLDSLVFRV</sequence>
<evidence type="ECO:0000313" key="3">
    <source>
        <dbReference type="Proteomes" id="UP000250235"/>
    </source>
</evidence>
<dbReference type="OrthoDB" id="342281at2759"/>
<dbReference type="AlphaFoldDB" id="A0A2Z7C6L7"/>
<protein>
    <submittedName>
        <fullName evidence="2">Putative linoleate 9S-lipoxygenase 5</fullName>
    </submittedName>
</protein>
<accession>A0A2Z7C6L7</accession>
<dbReference type="Proteomes" id="UP000250235">
    <property type="component" value="Unassembled WGS sequence"/>
</dbReference>
<feature type="region of interest" description="Disordered" evidence="1">
    <location>
        <begin position="162"/>
        <end position="220"/>
    </location>
</feature>
<dbReference type="EMBL" id="KV000674">
    <property type="protein sequence ID" value="KZV40070.1"/>
    <property type="molecule type" value="Genomic_DNA"/>
</dbReference>
<proteinExistence type="predicted"/>
<evidence type="ECO:0000313" key="2">
    <source>
        <dbReference type="EMBL" id="KZV40070.1"/>
    </source>
</evidence>
<keyword evidence="3" id="KW-1185">Reference proteome</keyword>
<reference evidence="2 3" key="1">
    <citation type="journal article" date="2015" name="Proc. Natl. Acad. Sci. U.S.A.">
        <title>The resurrection genome of Boea hygrometrica: A blueprint for survival of dehydration.</title>
        <authorList>
            <person name="Xiao L."/>
            <person name="Yang G."/>
            <person name="Zhang L."/>
            <person name="Yang X."/>
            <person name="Zhao S."/>
            <person name="Ji Z."/>
            <person name="Zhou Q."/>
            <person name="Hu M."/>
            <person name="Wang Y."/>
            <person name="Chen M."/>
            <person name="Xu Y."/>
            <person name="Jin H."/>
            <person name="Xiao X."/>
            <person name="Hu G."/>
            <person name="Bao F."/>
            <person name="Hu Y."/>
            <person name="Wan P."/>
            <person name="Li L."/>
            <person name="Deng X."/>
            <person name="Kuang T."/>
            <person name="Xiang C."/>
            <person name="Zhu J.K."/>
            <person name="Oliver M.J."/>
            <person name="He Y."/>
        </authorList>
    </citation>
    <scope>NUCLEOTIDE SEQUENCE [LARGE SCALE GENOMIC DNA]</scope>
    <source>
        <strain evidence="3">cv. XS01</strain>
    </source>
</reference>
<organism evidence="2 3">
    <name type="scientific">Dorcoceras hygrometricum</name>
    <dbReference type="NCBI Taxonomy" id="472368"/>
    <lineage>
        <taxon>Eukaryota</taxon>
        <taxon>Viridiplantae</taxon>
        <taxon>Streptophyta</taxon>
        <taxon>Embryophyta</taxon>
        <taxon>Tracheophyta</taxon>
        <taxon>Spermatophyta</taxon>
        <taxon>Magnoliopsida</taxon>
        <taxon>eudicotyledons</taxon>
        <taxon>Gunneridae</taxon>
        <taxon>Pentapetalae</taxon>
        <taxon>asterids</taxon>
        <taxon>lamiids</taxon>
        <taxon>Lamiales</taxon>
        <taxon>Gesneriaceae</taxon>
        <taxon>Didymocarpoideae</taxon>
        <taxon>Trichosporeae</taxon>
        <taxon>Loxocarpinae</taxon>
        <taxon>Dorcoceras</taxon>
    </lineage>
</organism>
<name>A0A2Z7C6L7_9LAMI</name>